<dbReference type="EC" id="2.1.1.107" evidence="2"/>
<evidence type="ECO:0000256" key="7">
    <source>
        <dbReference type="ARBA" id="ARBA00025705"/>
    </source>
</evidence>
<evidence type="ECO:0000256" key="5">
    <source>
        <dbReference type="ARBA" id="ARBA00022691"/>
    </source>
</evidence>
<sequence>MNTNYGKVWLVGAGPGDPELITMKAANLLKKADVILYDYLVNTDLLDYCQPHCQMVYVGKKKDKHTFPQNELNEMLVHYAEDNQCIVRLKGGDPFVFGRGVEEIMTLIEHDIDYEVVPGITSGVAVPAYMGIPVTARHTASSVTFVTGHPAKNGKNAVDWQSLAKASDTLVVYMGISNAAHIASELQQGGKGSDTPVAVIRWGTYAQQSMLKSTLNTIGADMQEAGFKPPALMVIGEVVNYASKLKPVIQTVTKQELSHV</sequence>
<dbReference type="InterPro" id="IPR050161">
    <property type="entry name" value="Siro_Cobalamin_biosynth"/>
</dbReference>
<organism evidence="9 10">
    <name type="scientific">Carboxylicivirga marina</name>
    <dbReference type="NCBI Taxonomy" id="2800988"/>
    <lineage>
        <taxon>Bacteria</taxon>
        <taxon>Pseudomonadati</taxon>
        <taxon>Bacteroidota</taxon>
        <taxon>Bacteroidia</taxon>
        <taxon>Marinilabiliales</taxon>
        <taxon>Marinilabiliaceae</taxon>
        <taxon>Carboxylicivirga</taxon>
    </lineage>
</organism>
<dbReference type="NCBIfam" id="TIGR01469">
    <property type="entry name" value="cobA_cysG_Cterm"/>
    <property type="match status" value="1"/>
</dbReference>
<keyword evidence="5" id="KW-0949">S-adenosyl-L-methionine</keyword>
<proteinExistence type="inferred from homology"/>
<accession>A0ABS1HK76</accession>
<dbReference type="Proteomes" id="UP000605676">
    <property type="component" value="Unassembled WGS sequence"/>
</dbReference>
<evidence type="ECO:0000256" key="3">
    <source>
        <dbReference type="ARBA" id="ARBA00022603"/>
    </source>
</evidence>
<dbReference type="Pfam" id="PF00590">
    <property type="entry name" value="TP_methylase"/>
    <property type="match status" value="1"/>
</dbReference>
<dbReference type="Gene3D" id="3.30.950.10">
    <property type="entry name" value="Methyltransferase, Cobalt-precorrin-4 Transmethylase, Domain 2"/>
    <property type="match status" value="1"/>
</dbReference>
<evidence type="ECO:0000259" key="8">
    <source>
        <dbReference type="Pfam" id="PF00590"/>
    </source>
</evidence>
<comment type="similarity">
    <text evidence="1">Belongs to the precorrin methyltransferase family.</text>
</comment>
<protein>
    <recommendedName>
        <fullName evidence="2">uroporphyrinogen-III C-methyltransferase</fullName>
        <ecNumber evidence="2">2.1.1.107</ecNumber>
    </recommendedName>
</protein>
<dbReference type="RefSeq" id="WP_200465306.1">
    <property type="nucleotide sequence ID" value="NZ_JAENRR010000026.1"/>
</dbReference>
<evidence type="ECO:0000256" key="6">
    <source>
        <dbReference type="ARBA" id="ARBA00023244"/>
    </source>
</evidence>
<dbReference type="PANTHER" id="PTHR45790:SF3">
    <property type="entry name" value="S-ADENOSYL-L-METHIONINE-DEPENDENT UROPORPHYRINOGEN III METHYLTRANSFERASE, CHLOROPLASTIC"/>
    <property type="match status" value="1"/>
</dbReference>
<keyword evidence="4 9" id="KW-0808">Transferase</keyword>
<dbReference type="InterPro" id="IPR000878">
    <property type="entry name" value="4pyrrol_Mease"/>
</dbReference>
<evidence type="ECO:0000256" key="2">
    <source>
        <dbReference type="ARBA" id="ARBA00012162"/>
    </source>
</evidence>
<dbReference type="Gene3D" id="3.40.1010.10">
    <property type="entry name" value="Cobalt-precorrin-4 Transmethylase, Domain 1"/>
    <property type="match status" value="1"/>
</dbReference>
<evidence type="ECO:0000313" key="9">
    <source>
        <dbReference type="EMBL" id="MBK3518079.1"/>
    </source>
</evidence>
<evidence type="ECO:0000313" key="10">
    <source>
        <dbReference type="Proteomes" id="UP000605676"/>
    </source>
</evidence>
<dbReference type="PANTHER" id="PTHR45790">
    <property type="entry name" value="SIROHEME SYNTHASE-RELATED"/>
    <property type="match status" value="1"/>
</dbReference>
<keyword evidence="10" id="KW-1185">Reference proteome</keyword>
<dbReference type="PROSITE" id="PS00839">
    <property type="entry name" value="SUMT_1"/>
    <property type="match status" value="1"/>
</dbReference>
<comment type="pathway">
    <text evidence="7">Porphyrin-containing compound metabolism; siroheme biosynthesis; precorrin-2 from uroporphyrinogen III: step 1/1.</text>
</comment>
<dbReference type="InterPro" id="IPR014776">
    <property type="entry name" value="4pyrrole_Mease_sub2"/>
</dbReference>
<dbReference type="InterPro" id="IPR006366">
    <property type="entry name" value="CobA/CysG_C"/>
</dbReference>
<gene>
    <name evidence="9" type="primary">cobA</name>
    <name evidence="9" type="ORF">JIV24_12110</name>
</gene>
<dbReference type="InterPro" id="IPR014777">
    <property type="entry name" value="4pyrrole_Mease_sub1"/>
</dbReference>
<dbReference type="NCBIfam" id="NF004790">
    <property type="entry name" value="PRK06136.1"/>
    <property type="match status" value="1"/>
</dbReference>
<dbReference type="InterPro" id="IPR003043">
    <property type="entry name" value="Uropor_MeTrfase_CS"/>
</dbReference>
<keyword evidence="6" id="KW-0627">Porphyrin biosynthesis</keyword>
<dbReference type="CDD" id="cd11642">
    <property type="entry name" value="SUMT"/>
    <property type="match status" value="1"/>
</dbReference>
<dbReference type="GO" id="GO:0004851">
    <property type="term" value="F:uroporphyrin-III C-methyltransferase activity"/>
    <property type="evidence" value="ECO:0007669"/>
    <property type="project" value="UniProtKB-EC"/>
</dbReference>
<keyword evidence="3 9" id="KW-0489">Methyltransferase</keyword>
<dbReference type="GO" id="GO:0032259">
    <property type="term" value="P:methylation"/>
    <property type="evidence" value="ECO:0007669"/>
    <property type="project" value="UniProtKB-KW"/>
</dbReference>
<name>A0ABS1HK76_9BACT</name>
<reference evidence="9 10" key="1">
    <citation type="submission" date="2021-01" db="EMBL/GenBank/DDBJ databases">
        <title>Carboxyliciviraga sp.nov., isolated from coastal sediments.</title>
        <authorList>
            <person name="Lu D."/>
            <person name="Zhang T."/>
        </authorList>
    </citation>
    <scope>NUCLEOTIDE SEQUENCE [LARGE SCALE GENOMIC DNA]</scope>
    <source>
        <strain evidence="9 10">N1Y132</strain>
    </source>
</reference>
<feature type="domain" description="Tetrapyrrole methylase" evidence="8">
    <location>
        <begin position="7"/>
        <end position="218"/>
    </location>
</feature>
<evidence type="ECO:0000256" key="4">
    <source>
        <dbReference type="ARBA" id="ARBA00022679"/>
    </source>
</evidence>
<dbReference type="SUPFAM" id="SSF53790">
    <property type="entry name" value="Tetrapyrrole methylase"/>
    <property type="match status" value="1"/>
</dbReference>
<evidence type="ECO:0000256" key="1">
    <source>
        <dbReference type="ARBA" id="ARBA00005879"/>
    </source>
</evidence>
<dbReference type="EMBL" id="JAENRR010000026">
    <property type="protein sequence ID" value="MBK3518079.1"/>
    <property type="molecule type" value="Genomic_DNA"/>
</dbReference>
<comment type="caution">
    <text evidence="9">The sequence shown here is derived from an EMBL/GenBank/DDBJ whole genome shotgun (WGS) entry which is preliminary data.</text>
</comment>
<dbReference type="InterPro" id="IPR035996">
    <property type="entry name" value="4pyrrol_Methylase_sf"/>
</dbReference>